<accession>A0A4T0WXS8</accession>
<gene>
    <name evidence="3" type="ORF">CANINC_003754</name>
</gene>
<dbReference type="CDD" id="cd22699">
    <property type="entry name" value="FHA_PLM2-like"/>
    <property type="match status" value="1"/>
</dbReference>
<feature type="region of interest" description="Disordered" evidence="1">
    <location>
        <begin position="431"/>
        <end position="492"/>
    </location>
</feature>
<feature type="compositionally biased region" description="Polar residues" evidence="1">
    <location>
        <begin position="433"/>
        <end position="447"/>
    </location>
</feature>
<keyword evidence="4" id="KW-1185">Reference proteome</keyword>
<dbReference type="InterPro" id="IPR008984">
    <property type="entry name" value="SMAD_FHA_dom_sf"/>
</dbReference>
<comment type="caution">
    <text evidence="3">The sequence shown here is derived from an EMBL/GenBank/DDBJ whole genome shotgun (WGS) entry which is preliminary data.</text>
</comment>
<sequence>MNTQFPPSSPLLNNDSEHEDSFSALIQQHHNLKNVLNDTQVLNEKDTAYLTPDPSSSLGDVTVGSDVGDQSMTHSEVKSSPSKNNALLRAENLEHQDKKIKINEARSIDVTQPLNVGNFRNVINVPLNGDIFKIGRSGMSCSFKLNSNNKLISRIHAEIRYEKKSGMINLKCIGFNGINITIPRLINVKHLKNLEYAVSIDETAETDDEQDDNDRRILTKNNNFTNFFMLKGESIEIPLIDGIVLDFRGELALLVFNRDLKIGSSITNFESNSNTSRKLSTSELTAIVDQKKLQFSIRPTLSEIEKNSALFTKDASPITKNNLSNTIIYKRPTPTASPTASPASLPTESVSIVYRDETPTPTLPSLKKSSDKKNLHDVTHQALNILPTVAKPRPITPLSEEIKSDSAKQSSTFKNSSFELKRLIIEKPKDKTSSQLGEATTSITATKDSALKSHQYSRKETSERVNSKSLEENSNEEMKKRGRPKKVKKTEEETLKTMPVEEIDQVLSTISEIEDISNLLTNHIAYSRVLQTPFSSLLELNSVKKHSLNKLQLRCLLIHHIDCIGVIFRQGKDAAGKPLDEEYYYVPEMDSDKQRVVLVEELKGSSSHLRSCRKTHKQYFWKKPKV</sequence>
<dbReference type="PROSITE" id="PS50006">
    <property type="entry name" value="FHA_DOMAIN"/>
    <property type="match status" value="1"/>
</dbReference>
<name>A0A4T0WXS8_9ASCO</name>
<reference evidence="3 4" key="1">
    <citation type="journal article" date="2019" name="Front. Genet.">
        <title>Whole-Genome Sequencing of the Opportunistic Yeast Pathogen Candida inconspicua Uncovers Its Hybrid Origin.</title>
        <authorList>
            <person name="Mixao V."/>
            <person name="Hansen A.P."/>
            <person name="Saus E."/>
            <person name="Boekhout T."/>
            <person name="Lass-Florl C."/>
            <person name="Gabaldon T."/>
        </authorList>
    </citation>
    <scope>NUCLEOTIDE SEQUENCE [LARGE SCALE GENOMIC DNA]</scope>
    <source>
        <strain evidence="3 4">CBS 180</strain>
    </source>
</reference>
<proteinExistence type="predicted"/>
<protein>
    <recommendedName>
        <fullName evidence="2">FHA domain-containing protein</fullName>
    </recommendedName>
</protein>
<organism evidence="3 4">
    <name type="scientific">Pichia inconspicua</name>
    <dbReference type="NCBI Taxonomy" id="52247"/>
    <lineage>
        <taxon>Eukaryota</taxon>
        <taxon>Fungi</taxon>
        <taxon>Dikarya</taxon>
        <taxon>Ascomycota</taxon>
        <taxon>Saccharomycotina</taxon>
        <taxon>Pichiomycetes</taxon>
        <taxon>Pichiales</taxon>
        <taxon>Pichiaceae</taxon>
        <taxon>Pichia</taxon>
    </lineage>
</organism>
<dbReference type="AlphaFoldDB" id="A0A4T0WXS8"/>
<evidence type="ECO:0000256" key="1">
    <source>
        <dbReference type="SAM" id="MobiDB-lite"/>
    </source>
</evidence>
<evidence type="ECO:0000259" key="2">
    <source>
        <dbReference type="PROSITE" id="PS50006"/>
    </source>
</evidence>
<dbReference type="SUPFAM" id="SSF49879">
    <property type="entry name" value="SMAD/FHA domain"/>
    <property type="match status" value="1"/>
</dbReference>
<feature type="domain" description="FHA" evidence="2">
    <location>
        <begin position="132"/>
        <end position="185"/>
    </location>
</feature>
<feature type="compositionally biased region" description="Basic and acidic residues" evidence="1">
    <location>
        <begin position="457"/>
        <end position="479"/>
    </location>
</feature>
<feature type="region of interest" description="Disordered" evidence="1">
    <location>
        <begin position="48"/>
        <end position="85"/>
    </location>
</feature>
<dbReference type="OrthoDB" id="5348546at2759"/>
<dbReference type="Proteomes" id="UP000307173">
    <property type="component" value="Unassembled WGS sequence"/>
</dbReference>
<dbReference type="EMBL" id="SELW01000599">
    <property type="protein sequence ID" value="TID19184.1"/>
    <property type="molecule type" value="Genomic_DNA"/>
</dbReference>
<feature type="compositionally biased region" description="Polar residues" evidence="1">
    <location>
        <begin position="68"/>
        <end position="85"/>
    </location>
</feature>
<dbReference type="Gene3D" id="2.60.200.20">
    <property type="match status" value="1"/>
</dbReference>
<dbReference type="InterPro" id="IPR000253">
    <property type="entry name" value="FHA_dom"/>
</dbReference>
<evidence type="ECO:0000313" key="3">
    <source>
        <dbReference type="EMBL" id="TID19184.1"/>
    </source>
</evidence>
<evidence type="ECO:0000313" key="4">
    <source>
        <dbReference type="Proteomes" id="UP000307173"/>
    </source>
</evidence>
<dbReference type="STRING" id="52247.A0A4T0WXS8"/>